<dbReference type="InterPro" id="IPR000569">
    <property type="entry name" value="HECT_dom"/>
</dbReference>
<gene>
    <name evidence="5" type="ORF">RhiirA4_467111</name>
</gene>
<evidence type="ECO:0000313" key="5">
    <source>
        <dbReference type="EMBL" id="PKY50566.1"/>
    </source>
</evidence>
<dbReference type="GO" id="GO:0004842">
    <property type="term" value="F:ubiquitin-protein transferase activity"/>
    <property type="evidence" value="ECO:0007669"/>
    <property type="project" value="InterPro"/>
</dbReference>
<feature type="compositionally biased region" description="Basic residues" evidence="3">
    <location>
        <begin position="801"/>
        <end position="819"/>
    </location>
</feature>
<evidence type="ECO:0000259" key="4">
    <source>
        <dbReference type="PROSITE" id="PS50237"/>
    </source>
</evidence>
<dbReference type="Proteomes" id="UP000234323">
    <property type="component" value="Unassembled WGS sequence"/>
</dbReference>
<dbReference type="VEuPathDB" id="FungiDB:FUN_001113"/>
<evidence type="ECO:0000256" key="1">
    <source>
        <dbReference type="ARBA" id="ARBA00022786"/>
    </source>
</evidence>
<feature type="domain" description="HECT" evidence="4">
    <location>
        <begin position="495"/>
        <end position="665"/>
    </location>
</feature>
<name>A0A2I1GVC4_9GLOM</name>
<protein>
    <recommendedName>
        <fullName evidence="4">HECT domain-containing protein</fullName>
    </recommendedName>
</protein>
<dbReference type="Gene3D" id="3.30.2410.10">
    <property type="entry name" value="Hect, E3 ligase catalytic domain"/>
    <property type="match status" value="1"/>
</dbReference>
<dbReference type="SUPFAM" id="SSF56204">
    <property type="entry name" value="Hect, E3 ligase catalytic domain"/>
    <property type="match status" value="1"/>
</dbReference>
<reference evidence="5 6" key="1">
    <citation type="submission" date="2015-10" db="EMBL/GenBank/DDBJ databases">
        <title>Genome analyses suggest a sexual origin of heterokaryosis in a supposedly ancient asexual fungus.</title>
        <authorList>
            <person name="Ropars J."/>
            <person name="Sedzielewska K."/>
            <person name="Noel J."/>
            <person name="Charron P."/>
            <person name="Farinelli L."/>
            <person name="Marton T."/>
            <person name="Kruger M."/>
            <person name="Pelin A."/>
            <person name="Brachmann A."/>
            <person name="Corradi N."/>
        </authorList>
    </citation>
    <scope>NUCLEOTIDE SEQUENCE [LARGE SCALE GENOMIC DNA]</scope>
    <source>
        <strain evidence="5 6">A4</strain>
    </source>
</reference>
<feature type="region of interest" description="Disordered" evidence="3">
    <location>
        <begin position="840"/>
        <end position="879"/>
    </location>
</feature>
<dbReference type="VEuPathDB" id="FungiDB:RhiirFUN_024240"/>
<dbReference type="EMBL" id="LLXI01000891">
    <property type="protein sequence ID" value="PKY50566.1"/>
    <property type="molecule type" value="Genomic_DNA"/>
</dbReference>
<comment type="caution">
    <text evidence="2">Lacks conserved residue(s) required for the propagation of feature annotation.</text>
</comment>
<proteinExistence type="predicted"/>
<feature type="compositionally biased region" description="Polar residues" evidence="3">
    <location>
        <begin position="861"/>
        <end position="873"/>
    </location>
</feature>
<dbReference type="PROSITE" id="PS50237">
    <property type="entry name" value="HECT"/>
    <property type="match status" value="1"/>
</dbReference>
<accession>A0A2I1GVC4</accession>
<keyword evidence="6" id="KW-1185">Reference proteome</keyword>
<organism evidence="5 6">
    <name type="scientific">Rhizophagus irregularis</name>
    <dbReference type="NCBI Taxonomy" id="588596"/>
    <lineage>
        <taxon>Eukaryota</taxon>
        <taxon>Fungi</taxon>
        <taxon>Fungi incertae sedis</taxon>
        <taxon>Mucoromycota</taxon>
        <taxon>Glomeromycotina</taxon>
        <taxon>Glomeromycetes</taxon>
        <taxon>Glomerales</taxon>
        <taxon>Glomeraceae</taxon>
        <taxon>Rhizophagus</taxon>
    </lineage>
</organism>
<keyword evidence="1 2" id="KW-0833">Ubl conjugation pathway</keyword>
<dbReference type="AlphaFoldDB" id="A0A2I1GVC4"/>
<evidence type="ECO:0000256" key="3">
    <source>
        <dbReference type="SAM" id="MobiDB-lite"/>
    </source>
</evidence>
<evidence type="ECO:0000256" key="2">
    <source>
        <dbReference type="PROSITE-ProRule" id="PRU00104"/>
    </source>
</evidence>
<dbReference type="Pfam" id="PF00632">
    <property type="entry name" value="HECT"/>
    <property type="match status" value="1"/>
</dbReference>
<sequence>MEFLESLPRKCFACDICQKFTPSLFQTQKCAICEHADEVHEQYAELRAQIFLQTHNSSERINYQGKSFSNEPKKDVDLTSEIAQSLSIRDRLKGLSSVDTDGFKQTLKEVIMVPYIVNNKTIYKGSEMWNKLLDKNLIKLNITFYNGSIEGVQQKMTDEFPIIRECGWRFLRPKSQNSTELIPYEEQKPKSGQVLRDAITVRKRLYIGPTIRNVIEPPRSIVNSSSLNRSISNFHEDFRPIDNRIDIVNANSFNSRSNYTSIVNSSSLERPISNVHEILRPDNQIEINLNENSRLALNFRKDLLKLLRSKYNINEYDNISIRFESLESSAELLLHWIMDASTEDLLKNPMIIISNNDVIDTGGVFRNVTELFWDDVKKREFNGGKLFDGDKAFLIQQNASIVEWAYPKIMGKALFWSLIHAGTWPKWLDQMHLQYIIEGENTIMCLNVLNKHIPYLYNLAHDLLINPESRNSRKNDIEYWIQHCGLDFNEMLLYNNDNLANYIAKFEIIIKRKKSLEMMKDGFDVASCLRELREFGWNRLEKILYLKLNSNIFLSQLDEFQIEMTINEIPSLRLERKQIFDWFKNWIYIQNFEMLEKLLIFITGSTYVPLERKITIQWRKNSENKLLFASTCSCNLILCHNYNSISEFHDYIELCINCAEGFSESGYQRIGQTVINGINQEVNNESLVSIAEESRSIYGTQTELSEGFSESGYQRIGQTVINGINQEVNNESLVSIAEESRSIYGTQTELSDLTIVKEEFEVIDLTIDDTAEKDDENDLALENHVKIDIREEAYSIDDRKKSRRKSKKKPGKKTGKKSNYKSNYNEEMKIVEHHFVEVTAEDIVNDGSKKNKDKRKPTRSPIETRSKTSATTRSNHKDN</sequence>
<dbReference type="VEuPathDB" id="FungiDB:RhiirA1_454007"/>
<dbReference type="InterPro" id="IPR035983">
    <property type="entry name" value="Hect_E3_ubiquitin_ligase"/>
</dbReference>
<comment type="caution">
    <text evidence="5">The sequence shown here is derived from an EMBL/GenBank/DDBJ whole genome shotgun (WGS) entry which is preliminary data.</text>
</comment>
<evidence type="ECO:0000313" key="6">
    <source>
        <dbReference type="Proteomes" id="UP000234323"/>
    </source>
</evidence>
<feature type="region of interest" description="Disordered" evidence="3">
    <location>
        <begin position="797"/>
        <end position="825"/>
    </location>
</feature>